<feature type="compositionally biased region" description="Basic and acidic residues" evidence="1">
    <location>
        <begin position="56"/>
        <end position="66"/>
    </location>
</feature>
<evidence type="ECO:0000313" key="3">
    <source>
        <dbReference type="Proteomes" id="UP000663760"/>
    </source>
</evidence>
<gene>
    <name evidence="2" type="ORF">SI8410_02002758</name>
</gene>
<dbReference type="AlphaFoldDB" id="A0A7I8K4Q7"/>
<dbReference type="Proteomes" id="UP000663760">
    <property type="component" value="Chromosome 2"/>
</dbReference>
<dbReference type="PANTHER" id="PTHR34779:SF1">
    <property type="entry name" value="OS09G0542900 PROTEIN"/>
    <property type="match status" value="1"/>
</dbReference>
<sequence>MEKPPLKAAKGNQLLKFLPRATSFSVPNLAYSPGREKIHTRRGFSGPIVPMFPAEAGRKPPGRDYETPEPSSPKVSCIGQIKHKKKICRLKRSPSSRKDQKPRFSISRIFRIKSRSGGRSDGAGPTPKATKPPLAPNRAPPPPLGQMRRFASGRDSLGNFDWRSQRVATDETAEDPWDDYTSGRESDDDDDDDGAKIPHSAPMAVGGAAAALEPRKETTLWRKRTMTPLRPLKIG</sequence>
<accession>A0A7I8K4Q7</accession>
<dbReference type="EMBL" id="LR746265">
    <property type="protein sequence ID" value="CAA7391461.1"/>
    <property type="molecule type" value="Genomic_DNA"/>
</dbReference>
<evidence type="ECO:0000256" key="1">
    <source>
        <dbReference type="SAM" id="MobiDB-lite"/>
    </source>
</evidence>
<dbReference type="OrthoDB" id="1926132at2759"/>
<proteinExistence type="predicted"/>
<dbReference type="InterPro" id="IPR038796">
    <property type="entry name" value="At1g76070-like"/>
</dbReference>
<protein>
    <submittedName>
        <fullName evidence="2">Uncharacterized protein</fullName>
    </submittedName>
</protein>
<feature type="compositionally biased region" description="Pro residues" evidence="1">
    <location>
        <begin position="133"/>
        <end position="144"/>
    </location>
</feature>
<keyword evidence="3" id="KW-1185">Reference proteome</keyword>
<dbReference type="PANTHER" id="PTHR34779">
    <property type="entry name" value="OS09G0542900 PROTEIN"/>
    <property type="match status" value="1"/>
</dbReference>
<evidence type="ECO:0000313" key="2">
    <source>
        <dbReference type="EMBL" id="CAA7391461.1"/>
    </source>
</evidence>
<feature type="compositionally biased region" description="Low complexity" evidence="1">
    <location>
        <begin position="122"/>
        <end position="132"/>
    </location>
</feature>
<reference evidence="2" key="1">
    <citation type="submission" date="2020-02" db="EMBL/GenBank/DDBJ databases">
        <authorList>
            <person name="Scholz U."/>
            <person name="Mascher M."/>
            <person name="Fiebig A."/>
        </authorList>
    </citation>
    <scope>NUCLEOTIDE SEQUENCE</scope>
</reference>
<name>A0A7I8K4Q7_SPIIN</name>
<feature type="region of interest" description="Disordered" evidence="1">
    <location>
        <begin position="37"/>
        <end position="235"/>
    </location>
</feature>
<organism evidence="2 3">
    <name type="scientific">Spirodela intermedia</name>
    <name type="common">Intermediate duckweed</name>
    <dbReference type="NCBI Taxonomy" id="51605"/>
    <lineage>
        <taxon>Eukaryota</taxon>
        <taxon>Viridiplantae</taxon>
        <taxon>Streptophyta</taxon>
        <taxon>Embryophyta</taxon>
        <taxon>Tracheophyta</taxon>
        <taxon>Spermatophyta</taxon>
        <taxon>Magnoliopsida</taxon>
        <taxon>Liliopsida</taxon>
        <taxon>Araceae</taxon>
        <taxon>Lemnoideae</taxon>
        <taxon>Spirodela</taxon>
    </lineage>
</organism>
<feature type="compositionally biased region" description="Basic residues" evidence="1">
    <location>
        <begin position="81"/>
        <end position="95"/>
    </location>
</feature>
<feature type="compositionally biased region" description="Low complexity" evidence="1">
    <location>
        <begin position="201"/>
        <end position="211"/>
    </location>
</feature>